<evidence type="ECO:0000256" key="1">
    <source>
        <dbReference type="ARBA" id="ARBA00022729"/>
    </source>
</evidence>
<dbReference type="InterPro" id="IPR007055">
    <property type="entry name" value="BON_dom"/>
</dbReference>
<feature type="domain" description="BON" evidence="2">
    <location>
        <begin position="2"/>
        <end position="70"/>
    </location>
</feature>
<organism evidence="3">
    <name type="scientific">metagenome</name>
    <dbReference type="NCBI Taxonomy" id="256318"/>
    <lineage>
        <taxon>unclassified sequences</taxon>
        <taxon>metagenomes</taxon>
    </lineage>
</organism>
<reference evidence="3" key="1">
    <citation type="submission" date="2018-07" db="EMBL/GenBank/DDBJ databases">
        <authorList>
            <person name="Quirk P.G."/>
            <person name="Krulwich T.A."/>
        </authorList>
    </citation>
    <scope>NUCLEOTIDE SEQUENCE</scope>
</reference>
<dbReference type="AlphaFoldDB" id="A0A380T7J8"/>
<feature type="domain" description="BON" evidence="2">
    <location>
        <begin position="76"/>
        <end position="144"/>
    </location>
</feature>
<keyword evidence="1" id="KW-0732">Signal</keyword>
<dbReference type="InterPro" id="IPR051686">
    <property type="entry name" value="Lipoprotein_DolP"/>
</dbReference>
<feature type="domain" description="BON" evidence="2">
    <location>
        <begin position="147"/>
        <end position="215"/>
    </location>
</feature>
<accession>A0A380T7J8</accession>
<evidence type="ECO:0000313" key="3">
    <source>
        <dbReference type="EMBL" id="SUS03334.1"/>
    </source>
</evidence>
<proteinExistence type="predicted"/>
<dbReference type="PANTHER" id="PTHR34606">
    <property type="entry name" value="BON DOMAIN-CONTAINING PROTEIN"/>
    <property type="match status" value="1"/>
</dbReference>
<dbReference type="SMART" id="SM00749">
    <property type="entry name" value="BON"/>
    <property type="match status" value="3"/>
</dbReference>
<gene>
    <name evidence="3" type="ORF">DF3PB_10086</name>
</gene>
<dbReference type="Gene3D" id="3.30.1340.30">
    <property type="match status" value="3"/>
</dbReference>
<dbReference type="EMBL" id="UIDG01000001">
    <property type="protein sequence ID" value="SUS03334.1"/>
    <property type="molecule type" value="Genomic_DNA"/>
</dbReference>
<protein>
    <submittedName>
        <fullName evidence="3">Transport-associated</fullName>
    </submittedName>
</protein>
<dbReference type="InterPro" id="IPR014004">
    <property type="entry name" value="Transpt-assoc_nodulatn_dom_bac"/>
</dbReference>
<dbReference type="PROSITE" id="PS50914">
    <property type="entry name" value="BON"/>
    <property type="match status" value="3"/>
</dbReference>
<dbReference type="Pfam" id="PF04972">
    <property type="entry name" value="BON"/>
    <property type="match status" value="3"/>
</dbReference>
<name>A0A380T7J8_9ZZZZ</name>
<evidence type="ECO:0000259" key="2">
    <source>
        <dbReference type="PROSITE" id="PS50914"/>
    </source>
</evidence>
<dbReference type="PANTHER" id="PTHR34606:SF4">
    <property type="entry name" value="OUTER MEMBRANE LIPOPROTEIN DOLP"/>
    <property type="match status" value="1"/>
</dbReference>
<sequence>MDDKALKRLVQAELDWDPAFDANDIGVAVENGIVSLTGYVATFGQKLDVEAAVKRVKGVRGYVEKLQIRPFAAPYSDESIATRVANVIDWDTRIPKNAVKAKVTNGHVTLTGHVNWQFQRQAAEEKVRPMPGVRALTSLIEVKAHVEVGDVKQKIEDALERQADLDADRIRVIVIGDTVRLEGKVRAWFERDLAEKAAWAAPGVKAVDDRITVDL</sequence>